<protein>
    <recommendedName>
        <fullName evidence="10">Lipoprotein</fullName>
    </recommendedName>
</protein>
<dbReference type="NCBIfam" id="NF047847">
    <property type="entry name" value="SS_mature_LptM"/>
    <property type="match status" value="1"/>
</dbReference>
<keyword evidence="6" id="KW-0449">Lipoprotein</keyword>
<evidence type="ECO:0000256" key="6">
    <source>
        <dbReference type="ARBA" id="ARBA00023288"/>
    </source>
</evidence>
<dbReference type="InterPro" id="IPR032831">
    <property type="entry name" value="LptM_cons"/>
</dbReference>
<dbReference type="AlphaFoldDB" id="A0A9W6K1U4"/>
<gene>
    <name evidence="8" type="ORF">GCM10017653_34730</name>
</gene>
<feature type="compositionally biased region" description="Low complexity" evidence="7">
    <location>
        <begin position="44"/>
        <end position="53"/>
    </location>
</feature>
<comment type="subcellular location">
    <subcellularLocation>
        <location evidence="1">Cell outer membrane</location>
        <topology evidence="1">Lipid-anchor</topology>
    </subcellularLocation>
</comment>
<accession>A0A9W6K1U4</accession>
<keyword evidence="9" id="KW-1185">Reference proteome</keyword>
<reference evidence="8" key="1">
    <citation type="journal article" date="2014" name="Int. J. Syst. Evol. Microbiol.">
        <title>Complete genome sequence of Corynebacterium casei LMG S-19264T (=DSM 44701T), isolated from a smear-ripened cheese.</title>
        <authorList>
            <consortium name="US DOE Joint Genome Institute (JGI-PGF)"/>
            <person name="Walter F."/>
            <person name="Albersmeier A."/>
            <person name="Kalinowski J."/>
            <person name="Ruckert C."/>
        </authorList>
    </citation>
    <scope>NUCLEOTIDE SEQUENCE</scope>
    <source>
        <strain evidence="8">VKM B-2789</strain>
    </source>
</reference>
<evidence type="ECO:0008006" key="10">
    <source>
        <dbReference type="Google" id="ProtNLM"/>
    </source>
</evidence>
<dbReference type="GO" id="GO:0009279">
    <property type="term" value="C:cell outer membrane"/>
    <property type="evidence" value="ECO:0007669"/>
    <property type="project" value="UniProtKB-SubCell"/>
</dbReference>
<dbReference type="Pfam" id="PF13627">
    <property type="entry name" value="LptM_cons"/>
    <property type="match status" value="1"/>
</dbReference>
<keyword evidence="2" id="KW-0732">Signal</keyword>
<keyword evidence="5" id="KW-0998">Cell outer membrane</keyword>
<reference evidence="8" key="2">
    <citation type="submission" date="2023-01" db="EMBL/GenBank/DDBJ databases">
        <authorList>
            <person name="Sun Q."/>
            <person name="Evtushenko L."/>
        </authorList>
    </citation>
    <scope>NUCLEOTIDE SEQUENCE</scope>
    <source>
        <strain evidence="8">VKM B-2789</strain>
    </source>
</reference>
<evidence type="ECO:0000256" key="3">
    <source>
        <dbReference type="ARBA" id="ARBA00023136"/>
    </source>
</evidence>
<dbReference type="PROSITE" id="PS51257">
    <property type="entry name" value="PROKAR_LIPOPROTEIN"/>
    <property type="match status" value="1"/>
</dbReference>
<dbReference type="Proteomes" id="UP001143330">
    <property type="component" value="Unassembled WGS sequence"/>
</dbReference>
<evidence type="ECO:0000256" key="7">
    <source>
        <dbReference type="SAM" id="MobiDB-lite"/>
    </source>
</evidence>
<name>A0A9W6K1U4_9HYPH</name>
<feature type="region of interest" description="Disordered" evidence="7">
    <location>
        <begin position="37"/>
        <end position="74"/>
    </location>
</feature>
<comment type="caution">
    <text evidence="8">The sequence shown here is derived from an EMBL/GenBank/DDBJ whole genome shotgun (WGS) entry which is preliminary data.</text>
</comment>
<evidence type="ECO:0000256" key="5">
    <source>
        <dbReference type="ARBA" id="ARBA00023237"/>
    </source>
</evidence>
<dbReference type="EMBL" id="BSFM01000015">
    <property type="protein sequence ID" value="GLK85403.1"/>
    <property type="molecule type" value="Genomic_DNA"/>
</dbReference>
<evidence type="ECO:0000313" key="9">
    <source>
        <dbReference type="Proteomes" id="UP001143330"/>
    </source>
</evidence>
<evidence type="ECO:0000313" key="8">
    <source>
        <dbReference type="EMBL" id="GLK85403.1"/>
    </source>
</evidence>
<keyword evidence="3" id="KW-0472">Membrane</keyword>
<evidence type="ECO:0000256" key="1">
    <source>
        <dbReference type="ARBA" id="ARBA00004459"/>
    </source>
</evidence>
<keyword evidence="4" id="KW-0564">Palmitate</keyword>
<sequence>MPRPNRLPPLPAALRLLPALLALGGALAVAGCGVKGPLEPPPGTALGTPGPDGKMPKDTGPVKPNKPFFLDGLL</sequence>
<organism evidence="8 9">
    <name type="scientific">Ancylobacter defluvii</name>
    <dbReference type="NCBI Taxonomy" id="1282440"/>
    <lineage>
        <taxon>Bacteria</taxon>
        <taxon>Pseudomonadati</taxon>
        <taxon>Pseudomonadota</taxon>
        <taxon>Alphaproteobacteria</taxon>
        <taxon>Hyphomicrobiales</taxon>
        <taxon>Xanthobacteraceae</taxon>
        <taxon>Ancylobacter</taxon>
    </lineage>
</organism>
<evidence type="ECO:0000256" key="4">
    <source>
        <dbReference type="ARBA" id="ARBA00023139"/>
    </source>
</evidence>
<proteinExistence type="predicted"/>
<dbReference type="RefSeq" id="WP_271180634.1">
    <property type="nucleotide sequence ID" value="NZ_BSFM01000015.1"/>
</dbReference>
<evidence type="ECO:0000256" key="2">
    <source>
        <dbReference type="ARBA" id="ARBA00022729"/>
    </source>
</evidence>